<evidence type="ECO:0000256" key="1">
    <source>
        <dbReference type="SAM" id="MobiDB-lite"/>
    </source>
</evidence>
<comment type="caution">
    <text evidence="2">The sequence shown here is derived from an EMBL/GenBank/DDBJ whole genome shotgun (WGS) entry which is preliminary data.</text>
</comment>
<sequence length="72" mass="7919">MDKRRVCPLARGDSSDSAMSTPTLEKTSYHKAGYKLCIFVTRTVRPEWVSVTSLQNGVVPVQGVYSDIISQG</sequence>
<keyword evidence="3" id="KW-1185">Reference proteome</keyword>
<name>A0AAE1ARJ4_9GAST</name>
<accession>A0AAE1ARJ4</accession>
<dbReference type="Proteomes" id="UP001283361">
    <property type="component" value="Unassembled WGS sequence"/>
</dbReference>
<gene>
    <name evidence="2" type="ORF">RRG08_023073</name>
</gene>
<dbReference type="EMBL" id="JAWDGP010001332">
    <property type="protein sequence ID" value="KAK3792740.1"/>
    <property type="molecule type" value="Genomic_DNA"/>
</dbReference>
<proteinExistence type="predicted"/>
<evidence type="ECO:0000313" key="2">
    <source>
        <dbReference type="EMBL" id="KAK3792740.1"/>
    </source>
</evidence>
<organism evidence="2 3">
    <name type="scientific">Elysia crispata</name>
    <name type="common">lettuce slug</name>
    <dbReference type="NCBI Taxonomy" id="231223"/>
    <lineage>
        <taxon>Eukaryota</taxon>
        <taxon>Metazoa</taxon>
        <taxon>Spiralia</taxon>
        <taxon>Lophotrochozoa</taxon>
        <taxon>Mollusca</taxon>
        <taxon>Gastropoda</taxon>
        <taxon>Heterobranchia</taxon>
        <taxon>Euthyneura</taxon>
        <taxon>Panpulmonata</taxon>
        <taxon>Sacoglossa</taxon>
        <taxon>Placobranchoidea</taxon>
        <taxon>Plakobranchidae</taxon>
        <taxon>Elysia</taxon>
    </lineage>
</organism>
<protein>
    <submittedName>
        <fullName evidence="2">Uncharacterized protein</fullName>
    </submittedName>
</protein>
<dbReference type="AlphaFoldDB" id="A0AAE1ARJ4"/>
<reference evidence="2" key="1">
    <citation type="journal article" date="2023" name="G3 (Bethesda)">
        <title>A reference genome for the long-term kleptoplast-retaining sea slug Elysia crispata morphotype clarki.</title>
        <authorList>
            <person name="Eastman K.E."/>
            <person name="Pendleton A.L."/>
            <person name="Shaikh M.A."/>
            <person name="Suttiyut T."/>
            <person name="Ogas R."/>
            <person name="Tomko P."/>
            <person name="Gavelis G."/>
            <person name="Widhalm J.R."/>
            <person name="Wisecaver J.H."/>
        </authorList>
    </citation>
    <scope>NUCLEOTIDE SEQUENCE</scope>
    <source>
        <strain evidence="2">ECLA1</strain>
    </source>
</reference>
<evidence type="ECO:0000313" key="3">
    <source>
        <dbReference type="Proteomes" id="UP001283361"/>
    </source>
</evidence>
<feature type="region of interest" description="Disordered" evidence="1">
    <location>
        <begin position="1"/>
        <end position="22"/>
    </location>
</feature>